<evidence type="ECO:0000313" key="2">
    <source>
        <dbReference type="EMBL" id="KAK7440074.1"/>
    </source>
</evidence>
<accession>A0ABR1IX02</accession>
<dbReference type="SUPFAM" id="SSF53098">
    <property type="entry name" value="Ribonuclease H-like"/>
    <property type="match status" value="1"/>
</dbReference>
<dbReference type="InterPro" id="IPR008906">
    <property type="entry name" value="HATC_C_dom"/>
</dbReference>
<reference evidence="2 3" key="1">
    <citation type="submission" date="2024-01" db="EMBL/GenBank/DDBJ databases">
        <title>A draft genome for the cacao thread blight pathogen Marasmiellus scandens.</title>
        <authorList>
            <person name="Baruah I.K."/>
            <person name="Leung J."/>
            <person name="Bukari Y."/>
            <person name="Amoako-Attah I."/>
            <person name="Meinhardt L.W."/>
            <person name="Bailey B.A."/>
            <person name="Cohen S.P."/>
        </authorList>
    </citation>
    <scope>NUCLEOTIDE SEQUENCE [LARGE SCALE GENOMIC DNA]</scope>
    <source>
        <strain evidence="2 3">GH-19</strain>
    </source>
</reference>
<keyword evidence="3" id="KW-1185">Reference proteome</keyword>
<sequence length="166" mass="18732">MIRKYYSLIGVCKAYRIAIVMCLHCKTHYLKANLGWDDERIQNTKSMVIWRFEESYAPPNSVPATLSTPTPPSDMCIYSLDQFSHPTTEGTILRHGDDDTRAYLDAPLIDMAESDNVIAFWTHKLSSTPYLAKFALSFCSAPATSAASERSFSEGWNQATRNQTSY</sequence>
<evidence type="ECO:0000313" key="3">
    <source>
        <dbReference type="Proteomes" id="UP001498398"/>
    </source>
</evidence>
<feature type="domain" description="HAT C-terminal dimerisation" evidence="1">
    <location>
        <begin position="101"/>
        <end position="165"/>
    </location>
</feature>
<dbReference type="InterPro" id="IPR012337">
    <property type="entry name" value="RNaseH-like_sf"/>
</dbReference>
<evidence type="ECO:0000259" key="1">
    <source>
        <dbReference type="Pfam" id="PF05699"/>
    </source>
</evidence>
<protein>
    <recommendedName>
        <fullName evidence="1">HAT C-terminal dimerisation domain-containing protein</fullName>
    </recommendedName>
</protein>
<dbReference type="Pfam" id="PF05699">
    <property type="entry name" value="Dimer_Tnp_hAT"/>
    <property type="match status" value="1"/>
</dbReference>
<proteinExistence type="predicted"/>
<organism evidence="2 3">
    <name type="scientific">Marasmiellus scandens</name>
    <dbReference type="NCBI Taxonomy" id="2682957"/>
    <lineage>
        <taxon>Eukaryota</taxon>
        <taxon>Fungi</taxon>
        <taxon>Dikarya</taxon>
        <taxon>Basidiomycota</taxon>
        <taxon>Agaricomycotina</taxon>
        <taxon>Agaricomycetes</taxon>
        <taxon>Agaricomycetidae</taxon>
        <taxon>Agaricales</taxon>
        <taxon>Marasmiineae</taxon>
        <taxon>Omphalotaceae</taxon>
        <taxon>Marasmiellus</taxon>
    </lineage>
</organism>
<name>A0ABR1IX02_9AGAR</name>
<comment type="caution">
    <text evidence="2">The sequence shown here is derived from an EMBL/GenBank/DDBJ whole genome shotgun (WGS) entry which is preliminary data.</text>
</comment>
<dbReference type="EMBL" id="JBANRG010000070">
    <property type="protein sequence ID" value="KAK7440074.1"/>
    <property type="molecule type" value="Genomic_DNA"/>
</dbReference>
<gene>
    <name evidence="2" type="ORF">VKT23_017323</name>
</gene>
<dbReference type="Proteomes" id="UP001498398">
    <property type="component" value="Unassembled WGS sequence"/>
</dbReference>